<organism evidence="1">
    <name type="scientific">Anguilla anguilla</name>
    <name type="common">European freshwater eel</name>
    <name type="synonym">Muraena anguilla</name>
    <dbReference type="NCBI Taxonomy" id="7936"/>
    <lineage>
        <taxon>Eukaryota</taxon>
        <taxon>Metazoa</taxon>
        <taxon>Chordata</taxon>
        <taxon>Craniata</taxon>
        <taxon>Vertebrata</taxon>
        <taxon>Euteleostomi</taxon>
        <taxon>Actinopterygii</taxon>
        <taxon>Neopterygii</taxon>
        <taxon>Teleostei</taxon>
        <taxon>Anguilliformes</taxon>
        <taxon>Anguillidae</taxon>
        <taxon>Anguilla</taxon>
    </lineage>
</organism>
<proteinExistence type="predicted"/>
<reference evidence="1" key="1">
    <citation type="submission" date="2014-11" db="EMBL/GenBank/DDBJ databases">
        <authorList>
            <person name="Amaro Gonzalez C."/>
        </authorList>
    </citation>
    <scope>NUCLEOTIDE SEQUENCE</scope>
</reference>
<reference evidence="1" key="2">
    <citation type="journal article" date="2015" name="Fish Shellfish Immunol.">
        <title>Early steps in the European eel (Anguilla anguilla)-Vibrio vulnificus interaction in the gills: Role of the RtxA13 toxin.</title>
        <authorList>
            <person name="Callol A."/>
            <person name="Pajuelo D."/>
            <person name="Ebbesson L."/>
            <person name="Teles M."/>
            <person name="MacKenzie S."/>
            <person name="Amaro C."/>
        </authorList>
    </citation>
    <scope>NUCLEOTIDE SEQUENCE</scope>
</reference>
<sequence>MLLRAYSSSDRSYFTF</sequence>
<evidence type="ECO:0000313" key="1">
    <source>
        <dbReference type="EMBL" id="JAH68626.1"/>
    </source>
</evidence>
<name>A0A0E9US93_ANGAN</name>
<protein>
    <submittedName>
        <fullName evidence="1">Uncharacterized protein</fullName>
    </submittedName>
</protein>
<dbReference type="AlphaFoldDB" id="A0A0E9US93"/>
<accession>A0A0E9US93</accession>
<dbReference type="EMBL" id="GBXM01039951">
    <property type="protein sequence ID" value="JAH68626.1"/>
    <property type="molecule type" value="Transcribed_RNA"/>
</dbReference>